<evidence type="ECO:0000259" key="3">
    <source>
        <dbReference type="PROSITE" id="PS51746"/>
    </source>
</evidence>
<dbReference type="InterPro" id="IPR015655">
    <property type="entry name" value="PP2C"/>
</dbReference>
<dbReference type="SUPFAM" id="SSF81606">
    <property type="entry name" value="PP2C-like"/>
    <property type="match status" value="1"/>
</dbReference>
<dbReference type="Gene3D" id="3.60.40.10">
    <property type="entry name" value="PPM-type phosphatase domain"/>
    <property type="match status" value="1"/>
</dbReference>
<accession>A0A1X6WY44</accession>
<feature type="compositionally biased region" description="Low complexity" evidence="1">
    <location>
        <begin position="316"/>
        <end position="346"/>
    </location>
</feature>
<keyword evidence="2" id="KW-0472">Membrane</keyword>
<sequence length="550" mass="57300">MNAQSTTSPHSSVPTFHFAARSDTGQVRKNNQDSGYAGAHLLLIADGMGGHAGGDVASAITVSRLTFLDEADHDGRVLDDLKAAILAANDQIGRAVVEQSELAGMGTTVTALLQAGDRLALAHIGDSRAYVMHKGEIIQVTQDHTFVQMLVDEGRITLEEADTHPQRSVVMRVLGDVGAAPELDLSFHDAVPGDRWMLCSDGLTGFASMQDIHDTLATVADPGDCCERLIELALAGGGGDNVTVVVGDVLDPSDDVDIDDFGEAVGSVRVNPSYALLGGQRTDSTDTGQMDVIFDEVEAPTVPIEGLATPPPEPPSAATSGSDDTDATTAALAAPAATATATATRTSADDPEDTEVPPDEAATAPRSARSAVRDDDHWDEDADLADWGDESPRRRRPWITVLIAGVVVLAIVVAALSGWRYVQSQYYVAASDGTVAVYQGLPQSLGPIELSSLEESTDVTVTDLSTFSQQRLEATIPADSRDAATDVVDTLRAEATRNAGSVAGETTEQTGEDPAPSPSGENGVSGGVADESETSGARNGATMDRGEAER</sequence>
<dbReference type="RefSeq" id="WP_256970141.1">
    <property type="nucleotide sequence ID" value="NZ_FWFF01000001.1"/>
</dbReference>
<evidence type="ECO:0000256" key="2">
    <source>
        <dbReference type="SAM" id="Phobius"/>
    </source>
</evidence>
<keyword evidence="5" id="KW-1185">Reference proteome</keyword>
<keyword evidence="2" id="KW-0812">Transmembrane</keyword>
<dbReference type="SMART" id="SM00331">
    <property type="entry name" value="PP2C_SIG"/>
    <property type="match status" value="1"/>
</dbReference>
<protein>
    <submittedName>
        <fullName evidence="4">Serine/threonine phosphatase PPP</fullName>
        <ecNumber evidence="4">3.1.3.16</ecNumber>
    </submittedName>
</protein>
<keyword evidence="2" id="KW-1133">Transmembrane helix</keyword>
<gene>
    <name evidence="4" type="ORF">FM105_01670</name>
</gene>
<feature type="transmembrane region" description="Helical" evidence="2">
    <location>
        <begin position="398"/>
        <end position="419"/>
    </location>
</feature>
<name>A0A1X6WY44_9MICO</name>
<dbReference type="InterPro" id="IPR036457">
    <property type="entry name" value="PPM-type-like_dom_sf"/>
</dbReference>
<feature type="compositionally biased region" description="Acidic residues" evidence="1">
    <location>
        <begin position="377"/>
        <end position="389"/>
    </location>
</feature>
<evidence type="ECO:0000313" key="5">
    <source>
        <dbReference type="Proteomes" id="UP000196581"/>
    </source>
</evidence>
<dbReference type="PROSITE" id="PS51746">
    <property type="entry name" value="PPM_2"/>
    <property type="match status" value="1"/>
</dbReference>
<feature type="region of interest" description="Disordered" evidence="1">
    <location>
        <begin position="496"/>
        <end position="550"/>
    </location>
</feature>
<feature type="compositionally biased region" description="Acidic residues" evidence="1">
    <location>
        <begin position="349"/>
        <end position="358"/>
    </location>
</feature>
<feature type="region of interest" description="Disordered" evidence="1">
    <location>
        <begin position="303"/>
        <end position="391"/>
    </location>
</feature>
<dbReference type="EMBL" id="FWFF01000001">
    <property type="protein sequence ID" value="SLM89769.1"/>
    <property type="molecule type" value="Genomic_DNA"/>
</dbReference>
<organism evidence="4 5">
    <name type="scientific">Brevibacterium yomogidense</name>
    <dbReference type="NCBI Taxonomy" id="946573"/>
    <lineage>
        <taxon>Bacteria</taxon>
        <taxon>Bacillati</taxon>
        <taxon>Actinomycetota</taxon>
        <taxon>Actinomycetes</taxon>
        <taxon>Micrococcales</taxon>
        <taxon>Brevibacteriaceae</taxon>
        <taxon>Brevibacterium</taxon>
    </lineage>
</organism>
<dbReference type="SMART" id="SM00332">
    <property type="entry name" value="PP2Cc"/>
    <property type="match status" value="1"/>
</dbReference>
<dbReference type="Proteomes" id="UP000196581">
    <property type="component" value="Unassembled WGS sequence"/>
</dbReference>
<dbReference type="GO" id="GO:0004722">
    <property type="term" value="F:protein serine/threonine phosphatase activity"/>
    <property type="evidence" value="ECO:0007669"/>
    <property type="project" value="UniProtKB-EC"/>
</dbReference>
<dbReference type="InterPro" id="IPR001932">
    <property type="entry name" value="PPM-type_phosphatase-like_dom"/>
</dbReference>
<proteinExistence type="predicted"/>
<dbReference type="EC" id="3.1.3.16" evidence="4"/>
<dbReference type="PANTHER" id="PTHR13832">
    <property type="entry name" value="PROTEIN PHOSPHATASE 2C"/>
    <property type="match status" value="1"/>
</dbReference>
<dbReference type="AlphaFoldDB" id="A0A1X6WY44"/>
<dbReference type="CDD" id="cd00143">
    <property type="entry name" value="PP2Cc"/>
    <property type="match status" value="1"/>
</dbReference>
<reference evidence="5" key="1">
    <citation type="submission" date="2017-02" db="EMBL/GenBank/DDBJ databases">
        <authorList>
            <person name="Dridi B."/>
        </authorList>
    </citation>
    <scope>NUCLEOTIDE SEQUENCE [LARGE SCALE GENOMIC DNA]</scope>
    <source>
        <strain evidence="5">B Co 03.10</strain>
    </source>
</reference>
<dbReference type="PANTHER" id="PTHR13832:SF827">
    <property type="entry name" value="PROTEIN PHOSPHATASE 1L"/>
    <property type="match status" value="1"/>
</dbReference>
<evidence type="ECO:0000256" key="1">
    <source>
        <dbReference type="SAM" id="MobiDB-lite"/>
    </source>
</evidence>
<evidence type="ECO:0000313" key="4">
    <source>
        <dbReference type="EMBL" id="SLM89769.1"/>
    </source>
</evidence>
<dbReference type="Pfam" id="PF13672">
    <property type="entry name" value="PP2C_2"/>
    <property type="match status" value="1"/>
</dbReference>
<feature type="domain" description="PPM-type phosphatase" evidence="3">
    <location>
        <begin position="17"/>
        <end position="249"/>
    </location>
</feature>
<keyword evidence="4" id="KW-0378">Hydrolase</keyword>